<dbReference type="InterPro" id="IPR033985">
    <property type="entry name" value="SusD-like_N"/>
</dbReference>
<sequence length="478" mass="54140">MKKIYITFLFAAISLFSSCDDWLTVEPKDMVTVDKALTTPEGYTSALVGVYQILQNVYNPGGFVMGSGVDTFANIYTEPSIGFSQSLNSAYNYNFSDTSYDNSSGAAFLQMYKAITNLNVILSSIETTEVLTAEQKNFVEGEARALRGFLHFDIWRIYGTAPDDNAGTSNLILPYSLEVSNEFIPYLNYNDYFANILSDLEQAKDMLSFSDPIIYYSNELLNVEGSIEEYEDLGWYNRQNRFNYYATLGALARVQLWMGNKEQAYEYAKEVVDAQNEDGTRKFRLGTSTDMGNTDLALFVEQLFGVETLGYDDTSYSSYTAHCVNSEYVLNQVYPSSSDIRKMNLFTTLTSNALVYNAQISLKYSLMSENDASAYKNFPIIRVSEMYLILVETAPTIAEAQTYYDTFANSRFDENVTLTEGNLQENILNQYTREFWAEGQIFYTYKRLSLTSLPFSGQEMNTDKYKIAIPSGETNSDL</sequence>
<dbReference type="RefSeq" id="WP_240573554.1">
    <property type="nucleotide sequence ID" value="NZ_CP136709.1"/>
</dbReference>
<accession>A0ABS9RJH9</accession>
<comment type="caution">
    <text evidence="3">The sequence shown here is derived from an EMBL/GenBank/DDBJ whole genome shotgun (WGS) entry which is preliminary data.</text>
</comment>
<evidence type="ECO:0000313" key="4">
    <source>
        <dbReference type="Proteomes" id="UP001156141"/>
    </source>
</evidence>
<evidence type="ECO:0000259" key="2">
    <source>
        <dbReference type="Pfam" id="PF14322"/>
    </source>
</evidence>
<evidence type="ECO:0000313" key="3">
    <source>
        <dbReference type="EMBL" id="MCH4553104.1"/>
    </source>
</evidence>
<dbReference type="InterPro" id="IPR011990">
    <property type="entry name" value="TPR-like_helical_dom_sf"/>
</dbReference>
<proteinExistence type="predicted"/>
<dbReference type="Pfam" id="PF14322">
    <property type="entry name" value="SusD-like_3"/>
    <property type="match status" value="1"/>
</dbReference>
<organism evidence="3 4">
    <name type="scientific">Aestuariibaculum lutulentum</name>
    <dbReference type="NCBI Taxonomy" id="2920935"/>
    <lineage>
        <taxon>Bacteria</taxon>
        <taxon>Pseudomonadati</taxon>
        <taxon>Bacteroidota</taxon>
        <taxon>Flavobacteriia</taxon>
        <taxon>Flavobacteriales</taxon>
        <taxon>Flavobacteriaceae</taxon>
    </lineage>
</organism>
<keyword evidence="4" id="KW-1185">Reference proteome</keyword>
<name>A0ABS9RJH9_9FLAO</name>
<feature type="domain" description="SusD-like N-terminal" evidence="2">
    <location>
        <begin position="70"/>
        <end position="208"/>
    </location>
</feature>
<feature type="chain" id="PRO_5045601661" evidence="1">
    <location>
        <begin position="20"/>
        <end position="478"/>
    </location>
</feature>
<dbReference type="PROSITE" id="PS51257">
    <property type="entry name" value="PROKAR_LIPOPROTEIN"/>
    <property type="match status" value="1"/>
</dbReference>
<dbReference type="Proteomes" id="UP001156141">
    <property type="component" value="Unassembled WGS sequence"/>
</dbReference>
<feature type="signal peptide" evidence="1">
    <location>
        <begin position="1"/>
        <end position="19"/>
    </location>
</feature>
<dbReference type="Gene3D" id="1.25.40.390">
    <property type="match status" value="1"/>
</dbReference>
<gene>
    <name evidence="3" type="ORF">MKW35_10760</name>
</gene>
<protein>
    <submittedName>
        <fullName evidence="3">RagB/SusD family nutrient uptake outer membrane protein</fullName>
    </submittedName>
</protein>
<dbReference type="SUPFAM" id="SSF48452">
    <property type="entry name" value="TPR-like"/>
    <property type="match status" value="1"/>
</dbReference>
<reference evidence="3" key="1">
    <citation type="submission" date="2022-02" db="EMBL/GenBank/DDBJ databases">
        <title>Aestuariibaculum sp., a marine bacterium isolated from sediment in Guangxi.</title>
        <authorList>
            <person name="Ying J."/>
        </authorList>
    </citation>
    <scope>NUCLEOTIDE SEQUENCE</scope>
    <source>
        <strain evidence="3">L182</strain>
    </source>
</reference>
<keyword evidence="1" id="KW-0732">Signal</keyword>
<evidence type="ECO:0000256" key="1">
    <source>
        <dbReference type="SAM" id="SignalP"/>
    </source>
</evidence>
<dbReference type="EMBL" id="JAKVQD010000004">
    <property type="protein sequence ID" value="MCH4553104.1"/>
    <property type="molecule type" value="Genomic_DNA"/>
</dbReference>